<dbReference type="AlphaFoldDB" id="S3CE33"/>
<reference evidence="2 3" key="1">
    <citation type="journal article" date="2013" name="BMC Genomics">
        <title>The genome and transcriptome of the pine saprophyte Ophiostoma piceae, and a comparison with the bark beetle-associated pine pathogen Grosmannia clavigera.</title>
        <authorList>
            <person name="Haridas S."/>
            <person name="Wang Y."/>
            <person name="Lim L."/>
            <person name="Massoumi Alamouti S."/>
            <person name="Jackman S."/>
            <person name="Docking R."/>
            <person name="Robertson G."/>
            <person name="Birol I."/>
            <person name="Bohlmann J."/>
            <person name="Breuil C."/>
        </authorList>
    </citation>
    <scope>NUCLEOTIDE SEQUENCE [LARGE SCALE GENOMIC DNA]</scope>
    <source>
        <strain evidence="2 3">UAMH 11346</strain>
    </source>
</reference>
<dbReference type="OMA" id="VISTHHQ"/>
<sequence length="837" mass="88868">MDAERDELVAALRRKLTELDAQVVAHRRERADEFRRYATDLLKPVSDSVTAEVVTLVEGPSASTALEFAALYPGFMDAGDDKSILAPPPPSRAQARRTISPPPVLYHTSGVPRDGPRRPPSPLSHGRDNELQGLFTPPFLPLLDSSSYNRRPQSIAGVYDESVANSTAQRDADAAVAVAAAAAAAAEATAVEEAAARAAALTPPPPPEPKLKSALRRTSSISSSRSSTPSIKSPSSDSRHVRFSFGGEEVLPTSSPPRPVEQDLSWLMHDDRSQDYDDMDYDNAGIQSDYSPNSISVEDGLPEPSAASSLPAADQSFDSEQPHSHGPKSAARGWGADDHSTNGTPQGDESQLPAHNSSTAPLQMSGSNLVPGVSSSDRTQTQTQTQTQSQATTASANHSPSPSSLSSAERPQPRRQNSKILDDDEYDFAPLARKISSSDRLRALSKMPLEDPSTWTVVNPQSSPGGSGGHTSPSVNEVISTHHQRRLSQQPEQDQMLSLHRSSAPSPPTVEQVEDTQDPKEADARNGYSSSSDDDDEGFIAMRPARKQSISHTAPPAEAPKPDAQARSSSPASKIPAVNGEATNSADNGKSADIDTSRPKKSTSLGKPMQVQFADSVIGDAEPKAPAAAEDDDFFEFEDDGSPSVGYPLSRSSKVNGDFDNDEDEHGEAEDESDAEDHTVAATKAQAPVNDAELVAKEKAALGISNDGLDSNALAFNHRKILGAATNNGGISTSSSSSTPPGPPLGASVGSYRGRNIDLFNIVKDPRVLQQAAQLGDMDSFVGSIHDGHQPSTMAEFSSLTGPERLNLLSGTPRSLTERMAMDDVRKNFMPSSARHN</sequence>
<organism evidence="2 3">
    <name type="scientific">Ophiostoma piceae (strain UAMH 11346)</name>
    <name type="common">Sap stain fungus</name>
    <dbReference type="NCBI Taxonomy" id="1262450"/>
    <lineage>
        <taxon>Eukaryota</taxon>
        <taxon>Fungi</taxon>
        <taxon>Dikarya</taxon>
        <taxon>Ascomycota</taxon>
        <taxon>Pezizomycotina</taxon>
        <taxon>Sordariomycetes</taxon>
        <taxon>Sordariomycetidae</taxon>
        <taxon>Ophiostomatales</taxon>
        <taxon>Ophiostomataceae</taxon>
        <taxon>Ophiostoma</taxon>
    </lineage>
</organism>
<feature type="region of interest" description="Disordered" evidence="1">
    <location>
        <begin position="273"/>
        <end position="679"/>
    </location>
</feature>
<dbReference type="OrthoDB" id="5418627at2759"/>
<feature type="compositionally biased region" description="Low complexity" evidence="1">
    <location>
        <begin position="302"/>
        <end position="313"/>
    </location>
</feature>
<dbReference type="EMBL" id="KE148146">
    <property type="protein sequence ID" value="EPE10306.1"/>
    <property type="molecule type" value="Genomic_DNA"/>
</dbReference>
<dbReference type="VEuPathDB" id="FungiDB:F503_05401"/>
<feature type="compositionally biased region" description="Polar residues" evidence="1">
    <location>
        <begin position="341"/>
        <end position="378"/>
    </location>
</feature>
<dbReference type="HOGENOM" id="CLU_339502_0_0_1"/>
<evidence type="ECO:0000313" key="3">
    <source>
        <dbReference type="Proteomes" id="UP000016923"/>
    </source>
</evidence>
<gene>
    <name evidence="2" type="ORF">F503_05401</name>
</gene>
<feature type="compositionally biased region" description="Low complexity" evidence="1">
    <location>
        <begin position="216"/>
        <end position="236"/>
    </location>
</feature>
<feature type="compositionally biased region" description="Polar residues" evidence="1">
    <location>
        <begin position="285"/>
        <end position="296"/>
    </location>
</feature>
<feature type="compositionally biased region" description="Acidic residues" evidence="1">
    <location>
        <begin position="629"/>
        <end position="641"/>
    </location>
</feature>
<keyword evidence="3" id="KW-1185">Reference proteome</keyword>
<feature type="compositionally biased region" description="Low complexity" evidence="1">
    <location>
        <begin position="730"/>
        <end position="739"/>
    </location>
</feature>
<evidence type="ECO:0000256" key="1">
    <source>
        <dbReference type="SAM" id="MobiDB-lite"/>
    </source>
</evidence>
<evidence type="ECO:0000313" key="2">
    <source>
        <dbReference type="EMBL" id="EPE10306.1"/>
    </source>
</evidence>
<dbReference type="eggNOG" id="ENOG502R9MA">
    <property type="taxonomic scope" value="Eukaryota"/>
</dbReference>
<feature type="compositionally biased region" description="Polar residues" evidence="1">
    <location>
        <begin position="475"/>
        <end position="504"/>
    </location>
</feature>
<name>S3CE33_OPHP1</name>
<dbReference type="STRING" id="1262450.S3CE33"/>
<accession>S3CE33</accession>
<feature type="compositionally biased region" description="Low complexity" evidence="1">
    <location>
        <begin position="379"/>
        <end position="408"/>
    </location>
</feature>
<proteinExistence type="predicted"/>
<feature type="region of interest" description="Disordered" evidence="1">
    <location>
        <begin position="730"/>
        <end position="750"/>
    </location>
</feature>
<feature type="region of interest" description="Disordered" evidence="1">
    <location>
        <begin position="81"/>
        <end position="131"/>
    </location>
</feature>
<protein>
    <submittedName>
        <fullName evidence="2">Uncharacterized protein</fullName>
    </submittedName>
</protein>
<feature type="compositionally biased region" description="Acidic residues" evidence="1">
    <location>
        <begin position="659"/>
        <end position="675"/>
    </location>
</feature>
<feature type="compositionally biased region" description="Low complexity" evidence="1">
    <location>
        <begin position="460"/>
        <end position="474"/>
    </location>
</feature>
<dbReference type="Proteomes" id="UP000016923">
    <property type="component" value="Unassembled WGS sequence"/>
</dbReference>
<feature type="region of interest" description="Disordered" evidence="1">
    <location>
        <begin position="197"/>
        <end position="241"/>
    </location>
</feature>